<reference evidence="1" key="1">
    <citation type="journal article" date="2014" name="Front. Microbiol.">
        <title>High frequency of phylogenetically diverse reductive dehalogenase-homologous genes in deep subseafloor sedimentary metagenomes.</title>
        <authorList>
            <person name="Kawai M."/>
            <person name="Futagami T."/>
            <person name="Toyoda A."/>
            <person name="Takaki Y."/>
            <person name="Nishi S."/>
            <person name="Hori S."/>
            <person name="Arai W."/>
            <person name="Tsubouchi T."/>
            <person name="Morono Y."/>
            <person name="Uchiyama I."/>
            <person name="Ito T."/>
            <person name="Fujiyama A."/>
            <person name="Inagaki F."/>
            <person name="Takami H."/>
        </authorList>
    </citation>
    <scope>NUCLEOTIDE SEQUENCE</scope>
    <source>
        <strain evidence="1">Expedition CK06-06</strain>
    </source>
</reference>
<accession>X0VHC4</accession>
<dbReference type="AlphaFoldDB" id="X0VHC4"/>
<evidence type="ECO:0000313" key="1">
    <source>
        <dbReference type="EMBL" id="GAG11873.1"/>
    </source>
</evidence>
<gene>
    <name evidence="1" type="ORF">S01H1_45014</name>
</gene>
<comment type="caution">
    <text evidence="1">The sequence shown here is derived from an EMBL/GenBank/DDBJ whole genome shotgun (WGS) entry which is preliminary data.</text>
</comment>
<organism evidence="1">
    <name type="scientific">marine sediment metagenome</name>
    <dbReference type="NCBI Taxonomy" id="412755"/>
    <lineage>
        <taxon>unclassified sequences</taxon>
        <taxon>metagenomes</taxon>
        <taxon>ecological metagenomes</taxon>
    </lineage>
</organism>
<sequence>MNLRSGGRKVTAVVLVLLVTLAVIGVGYAHWTKTLDIDGTVNTGELDLCWDDTLGNLWCNEVPGEVEGKDVGSVTVGVDPGDCQNAIITLENAYPSYSVQCWLKYKNVGTIPVLIGDAILTCPSELDCVFSDSPGGQIDPPGSPPGADTNTANVDIHVLQPALELATYNVTVEIPHCQWNTGCP</sequence>
<proteinExistence type="predicted"/>
<evidence type="ECO:0008006" key="2">
    <source>
        <dbReference type="Google" id="ProtNLM"/>
    </source>
</evidence>
<dbReference type="EMBL" id="BARS01028736">
    <property type="protein sequence ID" value="GAG11873.1"/>
    <property type="molecule type" value="Genomic_DNA"/>
</dbReference>
<protein>
    <recommendedName>
        <fullName evidence="2">SipW-cognate class signal peptide</fullName>
    </recommendedName>
</protein>
<name>X0VHC4_9ZZZZ</name>